<dbReference type="STRING" id="1172190.M947_06755"/>
<feature type="domain" description="C4-type zinc ribbon" evidence="2">
    <location>
        <begin position="198"/>
        <end position="230"/>
    </location>
</feature>
<dbReference type="Proteomes" id="UP000015520">
    <property type="component" value="Unassembled WGS sequence"/>
</dbReference>
<evidence type="ECO:0000313" key="4">
    <source>
        <dbReference type="Proteomes" id="UP000015520"/>
    </source>
</evidence>
<dbReference type="Pfam" id="PF02591">
    <property type="entry name" value="Zn_ribbon_9"/>
    <property type="match status" value="1"/>
</dbReference>
<dbReference type="RefSeq" id="WP_021287613.1">
    <property type="nucleotide sequence ID" value="NZ_AUPZ01000007.1"/>
</dbReference>
<dbReference type="PANTHER" id="PTHR39082:SF1">
    <property type="entry name" value="SCAVENGER RECEPTOR CLASS A MEMBER 3"/>
    <property type="match status" value="1"/>
</dbReference>
<comment type="caution">
    <text evidence="3">The sequence shown here is derived from an EMBL/GenBank/DDBJ whole genome shotgun (WGS) entry which is preliminary data.</text>
</comment>
<dbReference type="PANTHER" id="PTHR39082">
    <property type="entry name" value="PHOSPHOLIPASE C-BETA-2-RELATED"/>
    <property type="match status" value="1"/>
</dbReference>
<dbReference type="OrthoDB" id="9795058at2"/>
<keyword evidence="4" id="KW-1185">Reference proteome</keyword>
<sequence length="238" mass="27315">MNQHLKQLIDLSFIDKEIDAFEPQIEEANSKYEAALAKKQSIDTDIENLSNEIKAEELKRQKNELHLKELSAKLQENTKKSSEVKTEREMKSLQLEEEIAKEQISFANEEIERLERIISSKKEQVEAAKASLAEIDSNLESVKAEVDEKLKVINKERQEVFVQKEKLLSSTNQKGLAFYQKIRRWAKNSTVVKVEDNACMGCNMLLSDKILADVIKAEEIITCPHCGRILHIEESTNE</sequence>
<accession>T0JFE2</accession>
<proteinExistence type="predicted"/>
<gene>
    <name evidence="3" type="ORF">M947_06755</name>
</gene>
<evidence type="ECO:0000259" key="2">
    <source>
        <dbReference type="Pfam" id="PF02591"/>
    </source>
</evidence>
<dbReference type="AlphaFoldDB" id="T0JFE2"/>
<evidence type="ECO:0000256" key="1">
    <source>
        <dbReference type="SAM" id="Coils"/>
    </source>
</evidence>
<feature type="coiled-coil region" evidence="1">
    <location>
        <begin position="25"/>
        <end position="159"/>
    </location>
</feature>
<keyword evidence="1" id="KW-0175">Coiled coil</keyword>
<dbReference type="InterPro" id="IPR052376">
    <property type="entry name" value="Oxidative_Scav/Glycosyltrans"/>
</dbReference>
<evidence type="ECO:0000313" key="3">
    <source>
        <dbReference type="EMBL" id="EQB39690.1"/>
    </source>
</evidence>
<dbReference type="EMBL" id="AUPZ01000007">
    <property type="protein sequence ID" value="EQB39690.1"/>
    <property type="molecule type" value="Genomic_DNA"/>
</dbReference>
<dbReference type="Gene3D" id="1.10.287.1490">
    <property type="match status" value="1"/>
</dbReference>
<organism evidence="3 4">
    <name type="scientific">Sulfurimonas hongkongensis</name>
    <dbReference type="NCBI Taxonomy" id="1172190"/>
    <lineage>
        <taxon>Bacteria</taxon>
        <taxon>Pseudomonadati</taxon>
        <taxon>Campylobacterota</taxon>
        <taxon>Epsilonproteobacteria</taxon>
        <taxon>Campylobacterales</taxon>
        <taxon>Sulfurimonadaceae</taxon>
        <taxon>Sulfurimonas</taxon>
    </lineage>
</organism>
<dbReference type="PATRIC" id="fig|1172190.3.peg.1310"/>
<dbReference type="eggNOG" id="COG1579">
    <property type="taxonomic scope" value="Bacteria"/>
</dbReference>
<protein>
    <submittedName>
        <fullName evidence="3">Zinc ribbon domain-containing protein</fullName>
    </submittedName>
</protein>
<name>T0JFE2_9BACT</name>
<dbReference type="InterPro" id="IPR003743">
    <property type="entry name" value="Zf-RING_7"/>
</dbReference>
<reference evidence="3 4" key="1">
    <citation type="submission" date="2013-07" db="EMBL/GenBank/DDBJ databases">
        <title>Sulfurimonas hongkongensis AST-10 Genome Sequencing.</title>
        <authorList>
            <person name="Cai L."/>
            <person name="Zhang T."/>
        </authorList>
    </citation>
    <scope>NUCLEOTIDE SEQUENCE [LARGE SCALE GENOMIC DNA]</scope>
    <source>
        <strain evidence="3 4">AST-10</strain>
    </source>
</reference>